<protein>
    <submittedName>
        <fullName evidence="2">Uncharacterized protein</fullName>
    </submittedName>
</protein>
<evidence type="ECO:0000313" key="3">
    <source>
        <dbReference type="Proteomes" id="UP000317410"/>
    </source>
</evidence>
<feature type="region of interest" description="Disordered" evidence="1">
    <location>
        <begin position="1"/>
        <end position="26"/>
    </location>
</feature>
<gene>
    <name evidence="2" type="ORF">MLI01_10120</name>
</gene>
<evidence type="ECO:0000313" key="2">
    <source>
        <dbReference type="EMBL" id="GEC74867.1"/>
    </source>
</evidence>
<organism evidence="2 3">
    <name type="scientific">Microbacterium maritypicum</name>
    <name type="common">Microbacterium liquefaciens</name>
    <dbReference type="NCBI Taxonomy" id="33918"/>
    <lineage>
        <taxon>Bacteria</taxon>
        <taxon>Bacillati</taxon>
        <taxon>Actinomycetota</taxon>
        <taxon>Actinomycetes</taxon>
        <taxon>Micrococcales</taxon>
        <taxon>Microbacteriaceae</taxon>
        <taxon>Microbacterium</taxon>
    </lineage>
</organism>
<evidence type="ECO:0000256" key="1">
    <source>
        <dbReference type="SAM" id="MobiDB-lite"/>
    </source>
</evidence>
<name>A0A4Y4B7F6_MICMQ</name>
<dbReference type="Proteomes" id="UP000317410">
    <property type="component" value="Unassembled WGS sequence"/>
</dbReference>
<reference evidence="2 3" key="1">
    <citation type="submission" date="2019-06" db="EMBL/GenBank/DDBJ databases">
        <title>Whole genome shotgun sequence of Microbacterium liquefaciens NBRC 15037.</title>
        <authorList>
            <person name="Hosoyama A."/>
            <person name="Uohara A."/>
            <person name="Ohji S."/>
            <person name="Ichikawa N."/>
        </authorList>
    </citation>
    <scope>NUCLEOTIDE SEQUENCE [LARGE SCALE GENOMIC DNA]</scope>
    <source>
        <strain evidence="2 3">NBRC 15037</strain>
    </source>
</reference>
<dbReference type="AlphaFoldDB" id="A0A4Y4B7F6"/>
<proteinExistence type="predicted"/>
<sequence>MVPAETGGAGSPAPPTPTVACPQNDGAVLPPECAPYDPDHAMAQNDRYRDRMELSDEAAAAAVQPVADLRVRLEALRTEGEISIRAVEQALQEIGLPGAVVRGDEAAVEFGAGAPEGGCVFGEVRQDAVRVEAGGYIMDGGCLPAQ</sequence>
<dbReference type="EMBL" id="BJNQ01000004">
    <property type="protein sequence ID" value="GEC74867.1"/>
    <property type="molecule type" value="Genomic_DNA"/>
</dbReference>
<comment type="caution">
    <text evidence="2">The sequence shown here is derived from an EMBL/GenBank/DDBJ whole genome shotgun (WGS) entry which is preliminary data.</text>
</comment>
<accession>A0A4Y4B7F6</accession>